<evidence type="ECO:0000259" key="13">
    <source>
        <dbReference type="SMART" id="SM00382"/>
    </source>
</evidence>
<dbReference type="InterPro" id="IPR008921">
    <property type="entry name" value="DNA_pol3_clamp-load_cplx_C"/>
</dbReference>
<dbReference type="Pfam" id="PF22608">
    <property type="entry name" value="DNAX_ATPase_lid"/>
    <property type="match status" value="1"/>
</dbReference>
<dbReference type="InterPro" id="IPR027417">
    <property type="entry name" value="P-loop_NTPase"/>
</dbReference>
<keyword evidence="5" id="KW-0235">DNA replication</keyword>
<dbReference type="PANTHER" id="PTHR11669:SF0">
    <property type="entry name" value="PROTEIN STICHEL-LIKE 2"/>
    <property type="match status" value="1"/>
</dbReference>
<keyword evidence="8" id="KW-0862">Zinc</keyword>
<dbReference type="InterPro" id="IPR045085">
    <property type="entry name" value="HLD_clamp_pol_III_gamma_tau"/>
</dbReference>
<dbReference type="GO" id="GO:0009360">
    <property type="term" value="C:DNA polymerase III complex"/>
    <property type="evidence" value="ECO:0007669"/>
    <property type="project" value="InterPro"/>
</dbReference>
<keyword evidence="9" id="KW-0067">ATP-binding</keyword>
<organism evidence="14 15">
    <name type="scientific">Aerococcus sanguinicola</name>
    <dbReference type="NCBI Taxonomy" id="119206"/>
    <lineage>
        <taxon>Bacteria</taxon>
        <taxon>Bacillati</taxon>
        <taxon>Bacillota</taxon>
        <taxon>Bacilli</taxon>
        <taxon>Lactobacillales</taxon>
        <taxon>Aerococcaceae</taxon>
        <taxon>Aerococcus</taxon>
    </lineage>
</organism>
<evidence type="ECO:0000256" key="4">
    <source>
        <dbReference type="ARBA" id="ARBA00022695"/>
    </source>
</evidence>
<dbReference type="RefSeq" id="WP_070431481.1">
    <property type="nucleotide sequence ID" value="NZ_VYWO01000004.1"/>
</dbReference>
<dbReference type="GO" id="GO:0003677">
    <property type="term" value="F:DNA binding"/>
    <property type="evidence" value="ECO:0007669"/>
    <property type="project" value="InterPro"/>
</dbReference>
<dbReference type="Gene3D" id="1.20.272.10">
    <property type="match status" value="1"/>
</dbReference>
<dbReference type="CDD" id="cd00009">
    <property type="entry name" value="AAA"/>
    <property type="match status" value="1"/>
</dbReference>
<protein>
    <recommendedName>
        <fullName evidence="2">DNA-directed DNA polymerase</fullName>
        <ecNumber evidence="2">2.7.7.7</ecNumber>
    </recommendedName>
</protein>
<keyword evidence="4 14" id="KW-0548">Nucleotidyltransferase</keyword>
<keyword evidence="10" id="KW-0239">DNA-directed DNA polymerase</keyword>
<dbReference type="SUPFAM" id="SSF52540">
    <property type="entry name" value="P-loop containing nucleoside triphosphate hydrolases"/>
    <property type="match status" value="1"/>
</dbReference>
<dbReference type="STRING" id="119206.AWM72_05195"/>
<feature type="region of interest" description="Disordered" evidence="12">
    <location>
        <begin position="544"/>
        <end position="576"/>
    </location>
</feature>
<dbReference type="CDD" id="cd18137">
    <property type="entry name" value="HLD_clamp_pol_III_gamma_tau"/>
    <property type="match status" value="1"/>
</dbReference>
<dbReference type="GO" id="GO:0006261">
    <property type="term" value="P:DNA-templated DNA replication"/>
    <property type="evidence" value="ECO:0007669"/>
    <property type="project" value="TreeGrafter"/>
</dbReference>
<dbReference type="Proteomes" id="UP000327148">
    <property type="component" value="Unassembled WGS sequence"/>
</dbReference>
<dbReference type="GO" id="GO:0005524">
    <property type="term" value="F:ATP binding"/>
    <property type="evidence" value="ECO:0007669"/>
    <property type="project" value="UniProtKB-KW"/>
</dbReference>
<comment type="caution">
    <text evidence="14">The sequence shown here is derived from an EMBL/GenBank/DDBJ whole genome shotgun (WGS) entry which is preliminary data.</text>
</comment>
<name>A0A5N1GPI1_9LACT</name>
<dbReference type="Gene3D" id="3.40.50.300">
    <property type="entry name" value="P-loop containing nucleotide triphosphate hydrolases"/>
    <property type="match status" value="1"/>
</dbReference>
<dbReference type="InterPro" id="IPR022754">
    <property type="entry name" value="DNA_pol_III_gamma-3"/>
</dbReference>
<feature type="domain" description="AAA+ ATPase" evidence="13">
    <location>
        <begin position="37"/>
        <end position="179"/>
    </location>
</feature>
<dbReference type="PRINTS" id="PR00300">
    <property type="entry name" value="CLPPROTEASEA"/>
</dbReference>
<evidence type="ECO:0000256" key="3">
    <source>
        <dbReference type="ARBA" id="ARBA00022679"/>
    </source>
</evidence>
<dbReference type="EMBL" id="VYWO01000004">
    <property type="protein sequence ID" value="KAA9300620.1"/>
    <property type="molecule type" value="Genomic_DNA"/>
</dbReference>
<evidence type="ECO:0000313" key="15">
    <source>
        <dbReference type="Proteomes" id="UP000327148"/>
    </source>
</evidence>
<gene>
    <name evidence="14" type="primary">dnaX</name>
    <name evidence="14" type="ORF">F6I03_07390</name>
</gene>
<evidence type="ECO:0000256" key="9">
    <source>
        <dbReference type="ARBA" id="ARBA00022840"/>
    </source>
</evidence>
<evidence type="ECO:0000256" key="10">
    <source>
        <dbReference type="ARBA" id="ARBA00022932"/>
    </source>
</evidence>
<dbReference type="OrthoDB" id="9810148at2"/>
<proteinExistence type="inferred from homology"/>
<dbReference type="InterPro" id="IPR003593">
    <property type="entry name" value="AAA+_ATPase"/>
</dbReference>
<dbReference type="SUPFAM" id="SSF48019">
    <property type="entry name" value="post-AAA+ oligomerization domain-like"/>
    <property type="match status" value="1"/>
</dbReference>
<dbReference type="InterPro" id="IPR012763">
    <property type="entry name" value="DNA_pol_III_sug/sutau_N"/>
</dbReference>
<evidence type="ECO:0000256" key="5">
    <source>
        <dbReference type="ARBA" id="ARBA00022705"/>
    </source>
</evidence>
<feature type="region of interest" description="Disordered" evidence="12">
    <location>
        <begin position="397"/>
        <end position="421"/>
    </location>
</feature>
<dbReference type="Pfam" id="PF12169">
    <property type="entry name" value="DNA_pol3_gamma3"/>
    <property type="match status" value="1"/>
</dbReference>
<evidence type="ECO:0000256" key="6">
    <source>
        <dbReference type="ARBA" id="ARBA00022723"/>
    </source>
</evidence>
<feature type="compositionally biased region" description="Polar residues" evidence="12">
    <location>
        <begin position="406"/>
        <end position="420"/>
    </location>
</feature>
<comment type="catalytic activity">
    <reaction evidence="11">
        <text>DNA(n) + a 2'-deoxyribonucleoside 5'-triphosphate = DNA(n+1) + diphosphate</text>
        <dbReference type="Rhea" id="RHEA:22508"/>
        <dbReference type="Rhea" id="RHEA-COMP:17339"/>
        <dbReference type="Rhea" id="RHEA-COMP:17340"/>
        <dbReference type="ChEBI" id="CHEBI:33019"/>
        <dbReference type="ChEBI" id="CHEBI:61560"/>
        <dbReference type="ChEBI" id="CHEBI:173112"/>
        <dbReference type="EC" id="2.7.7.7"/>
    </reaction>
</comment>
<dbReference type="SMART" id="SM00382">
    <property type="entry name" value="AAA"/>
    <property type="match status" value="1"/>
</dbReference>
<dbReference type="FunFam" id="3.40.50.300:FF:000014">
    <property type="entry name" value="DNA polymerase III subunit gamma/tau"/>
    <property type="match status" value="1"/>
</dbReference>
<evidence type="ECO:0000256" key="8">
    <source>
        <dbReference type="ARBA" id="ARBA00022833"/>
    </source>
</evidence>
<dbReference type="InterPro" id="IPR001270">
    <property type="entry name" value="ClpA/B"/>
</dbReference>
<evidence type="ECO:0000256" key="1">
    <source>
        <dbReference type="ARBA" id="ARBA00006360"/>
    </source>
</evidence>
<dbReference type="PANTHER" id="PTHR11669">
    <property type="entry name" value="REPLICATION FACTOR C / DNA POLYMERASE III GAMMA-TAU SUBUNIT"/>
    <property type="match status" value="1"/>
</dbReference>
<evidence type="ECO:0000256" key="11">
    <source>
        <dbReference type="ARBA" id="ARBA00049244"/>
    </source>
</evidence>
<evidence type="ECO:0000256" key="7">
    <source>
        <dbReference type="ARBA" id="ARBA00022741"/>
    </source>
</evidence>
<keyword evidence="7" id="KW-0547">Nucleotide-binding</keyword>
<evidence type="ECO:0000256" key="12">
    <source>
        <dbReference type="SAM" id="MobiDB-lite"/>
    </source>
</evidence>
<sequence>MSYQALYRVWRPQRFDDIVGQVAVSRTLRNAIREGKTSHAYLFTGPRGTGKTSAAKIFAKAINCPNQTDGEPCNDCAICQAITEGTLADVIEIDAASNNGVEEIRDIRDKVRYTPTEAQYKVYIIDEVHMLSTGAFNALLKTLEEPPSHVVFILATTEPHKIPATIISRTQRFDFRRIRNSDIEERLAYILKSNDQDYEEASLKIIARAANGGMRDALSLLDQSLSFAEGSLDAKTARLVTGTLSEDQMLAYSQALLDQDARQALDTLHQILNQGQEANRFVEEMLAFIRDLLMAKELAGQESELTRHFSQAFFDLAKDFPDQALYFMMDHFQEAQSELRFTSQPEIYLEVLTIRLSQSLNQASTPAETSASPQMDQESQAQLDALTAQVKALQAQVAQGGPASPAKNQAKASPKRQATGSVHYKPNYGLIYKTLSEATNTDRHKIESIWPDLVESLPNIQQALLKQTYPAAASAEYFVLRFDYAILCQKVADDQAIKDTVAKRLQEGVGHPGKMLILTSEQWNEARQNYVTAHKAGKLDELLGDQAPDPTKEEAKADDAQKADSDQSLLEGVQAKEDNPLAEEAIKLFGADNVTVVDD</sequence>
<dbReference type="Gene3D" id="1.10.8.60">
    <property type="match status" value="1"/>
</dbReference>
<dbReference type="EC" id="2.7.7.7" evidence="2"/>
<dbReference type="Pfam" id="PF13177">
    <property type="entry name" value="DNA_pol3_delta2"/>
    <property type="match status" value="1"/>
</dbReference>
<comment type="similarity">
    <text evidence="1">Belongs to the DnaX/STICHEL family.</text>
</comment>
<keyword evidence="3 14" id="KW-0808">Transferase</keyword>
<dbReference type="NCBIfam" id="NF004046">
    <property type="entry name" value="PRK05563.1"/>
    <property type="match status" value="1"/>
</dbReference>
<keyword evidence="6" id="KW-0479">Metal-binding</keyword>
<reference evidence="14 15" key="1">
    <citation type="submission" date="2019-09" db="EMBL/GenBank/DDBJ databases">
        <title>Draft genome sequence assemblies of isolates from the urinary tract.</title>
        <authorList>
            <person name="Mores C.R."/>
            <person name="Putonti C."/>
            <person name="Wolfe A.J."/>
        </authorList>
    </citation>
    <scope>NUCLEOTIDE SEQUENCE [LARGE SCALE GENOMIC DNA]</scope>
    <source>
        <strain evidence="14 15">UMB623</strain>
    </source>
</reference>
<dbReference type="GO" id="GO:0003887">
    <property type="term" value="F:DNA-directed DNA polymerase activity"/>
    <property type="evidence" value="ECO:0007669"/>
    <property type="project" value="UniProtKB-KW"/>
</dbReference>
<feature type="compositionally biased region" description="Basic and acidic residues" evidence="12">
    <location>
        <begin position="550"/>
        <end position="565"/>
    </location>
</feature>
<dbReference type="GO" id="GO:0046872">
    <property type="term" value="F:metal ion binding"/>
    <property type="evidence" value="ECO:0007669"/>
    <property type="project" value="UniProtKB-KW"/>
</dbReference>
<dbReference type="InterPro" id="IPR050238">
    <property type="entry name" value="DNA_Rep/Repair_Clamp_Loader"/>
</dbReference>
<dbReference type="AlphaFoldDB" id="A0A5N1GPI1"/>
<evidence type="ECO:0000313" key="14">
    <source>
        <dbReference type="EMBL" id="KAA9300620.1"/>
    </source>
</evidence>
<accession>A0A5N1GPI1</accession>
<dbReference type="NCBIfam" id="TIGR02397">
    <property type="entry name" value="dnaX_nterm"/>
    <property type="match status" value="1"/>
</dbReference>
<evidence type="ECO:0000256" key="2">
    <source>
        <dbReference type="ARBA" id="ARBA00012417"/>
    </source>
</evidence>